<comment type="PTM">
    <text evidence="6">Under oxidizing conditions two disulfide bonds are formed involving the reactive cysteines. Under reducing conditions zinc is bound to the reactive cysteines and the protein is inactive.</text>
</comment>
<evidence type="ECO:0000256" key="1">
    <source>
        <dbReference type="ARBA" id="ARBA00022490"/>
    </source>
</evidence>
<comment type="subcellular location">
    <subcellularLocation>
        <location evidence="6">Cytoplasm</location>
    </subcellularLocation>
</comment>
<dbReference type="InterPro" id="IPR016154">
    <property type="entry name" value="Heat_shock_Hsp33_C"/>
</dbReference>
<evidence type="ECO:0000256" key="4">
    <source>
        <dbReference type="ARBA" id="ARBA00023186"/>
    </source>
</evidence>
<evidence type="ECO:0000313" key="7">
    <source>
        <dbReference type="EMBL" id="HGB15225.1"/>
    </source>
</evidence>
<keyword evidence="4 6" id="KW-0143">Chaperone</keyword>
<feature type="disulfide bond" description="Redox-active" evidence="6">
    <location>
        <begin position="248"/>
        <end position="250"/>
    </location>
</feature>
<name>A0A7C3SLF3_9BACT</name>
<dbReference type="Pfam" id="PF01430">
    <property type="entry name" value="HSP33"/>
    <property type="match status" value="1"/>
</dbReference>
<dbReference type="EMBL" id="DTHB01000053">
    <property type="protein sequence ID" value="HGB15225.1"/>
    <property type="molecule type" value="Genomic_DNA"/>
</dbReference>
<dbReference type="PIRSF" id="PIRSF005261">
    <property type="entry name" value="Heat_shock_Hsp33"/>
    <property type="match status" value="1"/>
</dbReference>
<proteinExistence type="inferred from homology"/>
<dbReference type="GO" id="GO:0042026">
    <property type="term" value="P:protein refolding"/>
    <property type="evidence" value="ECO:0007669"/>
    <property type="project" value="TreeGrafter"/>
</dbReference>
<comment type="caution">
    <text evidence="7">The sequence shown here is derived from an EMBL/GenBank/DDBJ whole genome shotgun (WGS) entry which is preliminary data.</text>
</comment>
<dbReference type="GO" id="GO:0005737">
    <property type="term" value="C:cytoplasm"/>
    <property type="evidence" value="ECO:0007669"/>
    <property type="project" value="UniProtKB-SubCell"/>
</dbReference>
<dbReference type="HAMAP" id="MF_00117">
    <property type="entry name" value="HslO"/>
    <property type="match status" value="1"/>
</dbReference>
<dbReference type="GO" id="GO:0044183">
    <property type="term" value="F:protein folding chaperone"/>
    <property type="evidence" value="ECO:0007669"/>
    <property type="project" value="TreeGrafter"/>
</dbReference>
<gene>
    <name evidence="6 7" type="primary">hslO</name>
    <name evidence="7" type="ORF">ENV62_08335</name>
</gene>
<comment type="similarity">
    <text evidence="6">Belongs to the HSP33 family.</text>
</comment>
<dbReference type="Gene3D" id="3.90.1280.10">
    <property type="entry name" value="HSP33 redox switch-like"/>
    <property type="match status" value="1"/>
</dbReference>
<feature type="disulfide bond" description="Redox-active" evidence="6">
    <location>
        <begin position="281"/>
        <end position="284"/>
    </location>
</feature>
<dbReference type="InterPro" id="IPR000397">
    <property type="entry name" value="Heat_shock_Hsp33"/>
</dbReference>
<sequence>MAKSSPAKNESETEDYLVRIITREYSVRALACVTTHLVNEACRRQDAYPTAAAALGRALTGGVLLGALLKTGQRVALKFEGNGPLKKIVVEAESNGLVRGYVAEPHVHLKSKHGKLDVASALGKNGTLTVVKDLRLKEPYQGVVQLYSGEIAEDIAYYLTVSEQIPSAVGLGVYVEADGRVSAAGGFLIQPLPPPKEEMIDRLMERLEKLPPVTELLRAGKTPEDILEIIFTGIPYVILEKYALAYRCSCSRERVEEALVALGREELAALAEREERIAVTCEFCKETYVFSRDELKELLRKIH</sequence>
<dbReference type="GO" id="GO:0051082">
    <property type="term" value="F:unfolded protein binding"/>
    <property type="evidence" value="ECO:0007669"/>
    <property type="project" value="UniProtKB-UniRule"/>
</dbReference>
<comment type="function">
    <text evidence="6">Redox regulated molecular chaperone. Protects both thermally unfolding and oxidatively damaged proteins from irreversible aggregation. Plays an important role in the bacterial defense system toward oxidative stress.</text>
</comment>
<keyword evidence="2 6" id="KW-0862">Zinc</keyword>
<keyword evidence="3 6" id="KW-1015">Disulfide bond</keyword>
<evidence type="ECO:0000256" key="3">
    <source>
        <dbReference type="ARBA" id="ARBA00023157"/>
    </source>
</evidence>
<dbReference type="PANTHER" id="PTHR30111">
    <property type="entry name" value="33 KDA CHAPERONIN"/>
    <property type="match status" value="1"/>
</dbReference>
<dbReference type="NCBIfam" id="NF001033">
    <property type="entry name" value="PRK00114.1"/>
    <property type="match status" value="1"/>
</dbReference>
<dbReference type="SUPFAM" id="SSF118352">
    <property type="entry name" value="HSP33 redox switch-like"/>
    <property type="match status" value="1"/>
</dbReference>
<dbReference type="AlphaFoldDB" id="A0A7C3SLF3"/>
<keyword evidence="5 6" id="KW-0676">Redox-active center</keyword>
<dbReference type="SUPFAM" id="SSF64397">
    <property type="entry name" value="Hsp33 domain"/>
    <property type="match status" value="1"/>
</dbReference>
<evidence type="ECO:0000256" key="6">
    <source>
        <dbReference type="HAMAP-Rule" id="MF_00117"/>
    </source>
</evidence>
<evidence type="ECO:0000256" key="5">
    <source>
        <dbReference type="ARBA" id="ARBA00023284"/>
    </source>
</evidence>
<accession>A0A7C3SLF3</accession>
<evidence type="ECO:0000256" key="2">
    <source>
        <dbReference type="ARBA" id="ARBA00022833"/>
    </source>
</evidence>
<organism evidence="7">
    <name type="scientific">Desulfobacca acetoxidans</name>
    <dbReference type="NCBI Taxonomy" id="60893"/>
    <lineage>
        <taxon>Bacteria</taxon>
        <taxon>Pseudomonadati</taxon>
        <taxon>Thermodesulfobacteriota</taxon>
        <taxon>Desulfobaccia</taxon>
        <taxon>Desulfobaccales</taxon>
        <taxon>Desulfobaccaceae</taxon>
        <taxon>Desulfobacca</taxon>
    </lineage>
</organism>
<dbReference type="InterPro" id="IPR016153">
    <property type="entry name" value="Heat_shock_Hsp33_N"/>
</dbReference>
<keyword evidence="1 6" id="KW-0963">Cytoplasm</keyword>
<reference evidence="7" key="1">
    <citation type="journal article" date="2020" name="mSystems">
        <title>Genome- and Community-Level Interaction Insights into Carbon Utilization and Element Cycling Functions of Hydrothermarchaeota in Hydrothermal Sediment.</title>
        <authorList>
            <person name="Zhou Z."/>
            <person name="Liu Y."/>
            <person name="Xu W."/>
            <person name="Pan J."/>
            <person name="Luo Z.H."/>
            <person name="Li M."/>
        </authorList>
    </citation>
    <scope>NUCLEOTIDE SEQUENCE [LARGE SCALE GENOMIC DNA]</scope>
    <source>
        <strain evidence="7">SpSt-776</strain>
    </source>
</reference>
<dbReference type="PANTHER" id="PTHR30111:SF1">
    <property type="entry name" value="33 KDA CHAPERONIN"/>
    <property type="match status" value="1"/>
</dbReference>
<dbReference type="Gene3D" id="3.55.30.10">
    <property type="entry name" value="Hsp33 domain"/>
    <property type="match status" value="1"/>
</dbReference>
<dbReference type="CDD" id="cd00498">
    <property type="entry name" value="Hsp33"/>
    <property type="match status" value="1"/>
</dbReference>
<protein>
    <recommendedName>
        <fullName evidence="6">33 kDa chaperonin</fullName>
    </recommendedName>
    <alternativeName>
        <fullName evidence="6">Heat shock protein 33 homolog</fullName>
        <shortName evidence="6">HSP33</shortName>
    </alternativeName>
</protein>